<dbReference type="AlphaFoldDB" id="A0A1A9B4U9"/>
<reference evidence="2" key="1">
    <citation type="submission" date="2016-06" db="EMBL/GenBank/DDBJ databases">
        <authorList>
            <person name="Varghese N."/>
            <person name="Submissions Spin"/>
        </authorList>
    </citation>
    <scope>NUCLEOTIDE SEQUENCE [LARGE SCALE GENOMIC DNA]</scope>
    <source>
        <strain evidence="2">DSM 45794</strain>
    </source>
</reference>
<name>A0A1A9B4U9_9ACTN</name>
<dbReference type="OrthoDB" id="3359961at2"/>
<dbReference type="InterPro" id="IPR011989">
    <property type="entry name" value="ARM-like"/>
</dbReference>
<evidence type="ECO:0000313" key="1">
    <source>
        <dbReference type="EMBL" id="SBT64054.1"/>
    </source>
</evidence>
<dbReference type="SUPFAM" id="SSF48371">
    <property type="entry name" value="ARM repeat"/>
    <property type="match status" value="1"/>
</dbReference>
<dbReference type="Proteomes" id="UP000199558">
    <property type="component" value="Unassembled WGS sequence"/>
</dbReference>
<dbReference type="STRING" id="946078.GA0070622_1023"/>
<dbReference type="Pfam" id="PF13646">
    <property type="entry name" value="HEAT_2"/>
    <property type="match status" value="1"/>
</dbReference>
<protein>
    <submittedName>
        <fullName evidence="1">HEAT repeats</fullName>
    </submittedName>
</protein>
<dbReference type="RefSeq" id="WP_091569144.1">
    <property type="nucleotide sequence ID" value="NZ_FLRH01000003.1"/>
</dbReference>
<accession>A0A1A9B4U9</accession>
<dbReference type="InterPro" id="IPR016024">
    <property type="entry name" value="ARM-type_fold"/>
</dbReference>
<evidence type="ECO:0000313" key="2">
    <source>
        <dbReference type="Proteomes" id="UP000199558"/>
    </source>
</evidence>
<organism evidence="1 2">
    <name type="scientific">Micromonospora sediminicola</name>
    <dbReference type="NCBI Taxonomy" id="946078"/>
    <lineage>
        <taxon>Bacteria</taxon>
        <taxon>Bacillati</taxon>
        <taxon>Actinomycetota</taxon>
        <taxon>Actinomycetes</taxon>
        <taxon>Micromonosporales</taxon>
        <taxon>Micromonosporaceae</taxon>
        <taxon>Micromonospora</taxon>
    </lineage>
</organism>
<gene>
    <name evidence="1" type="ORF">GA0070622_1023</name>
</gene>
<dbReference type="Gene3D" id="1.25.10.10">
    <property type="entry name" value="Leucine-rich Repeat Variant"/>
    <property type="match status" value="1"/>
</dbReference>
<keyword evidence="2" id="KW-1185">Reference proteome</keyword>
<sequence>MIDGLDAVIARVLDWEPGADEALIAAGPTGARRVFDLYYGRATANLATSATGRDLGDGWSAALHIAALVAPEEFLAQMPSRVGTTEIVILGDINDPRATRILCEQARHEDFLHRVNAVRALAKHTGRASREAVERALADVDLVVRSAAIRCVADTDPSRGRTLYEAFLEEPSLTPLLRQEARRALSYLREGTPIPPQPW</sequence>
<dbReference type="EMBL" id="FLRH01000003">
    <property type="protein sequence ID" value="SBT64054.1"/>
    <property type="molecule type" value="Genomic_DNA"/>
</dbReference>
<proteinExistence type="predicted"/>